<dbReference type="AlphaFoldDB" id="A0A7R8UK34"/>
<evidence type="ECO:0000313" key="3">
    <source>
        <dbReference type="Proteomes" id="UP000594454"/>
    </source>
</evidence>
<dbReference type="EMBL" id="LR899010">
    <property type="protein sequence ID" value="CAD7082135.1"/>
    <property type="molecule type" value="Genomic_DNA"/>
</dbReference>
<feature type="compositionally biased region" description="Basic and acidic residues" evidence="1">
    <location>
        <begin position="15"/>
        <end position="28"/>
    </location>
</feature>
<dbReference type="InParanoid" id="A0A7R8UK34"/>
<gene>
    <name evidence="2" type="ORF">HERILL_LOCUS5194</name>
</gene>
<proteinExistence type="predicted"/>
<sequence length="66" mass="7482">MRNYFSRFFGEDGAADERRSSSYPREKVNNFGGEDSEDEIDTAEEDDSCRSEASVSDVESEEVDDD</sequence>
<evidence type="ECO:0000313" key="2">
    <source>
        <dbReference type="EMBL" id="CAD7082135.1"/>
    </source>
</evidence>
<feature type="compositionally biased region" description="Acidic residues" evidence="1">
    <location>
        <begin position="34"/>
        <end position="47"/>
    </location>
</feature>
<reference evidence="2 3" key="1">
    <citation type="submission" date="2020-11" db="EMBL/GenBank/DDBJ databases">
        <authorList>
            <person name="Wallbank WR R."/>
            <person name="Pardo Diaz C."/>
            <person name="Kozak K."/>
            <person name="Martin S."/>
            <person name="Jiggins C."/>
            <person name="Moest M."/>
            <person name="Warren A I."/>
            <person name="Generalovic N T."/>
            <person name="Byers J.R.P. K."/>
            <person name="Montejo-Kovacevich G."/>
            <person name="Yen C E."/>
        </authorList>
    </citation>
    <scope>NUCLEOTIDE SEQUENCE [LARGE SCALE GENOMIC DNA]</scope>
</reference>
<protein>
    <submittedName>
        <fullName evidence="2">Uncharacterized protein</fullName>
    </submittedName>
</protein>
<feature type="region of interest" description="Disordered" evidence="1">
    <location>
        <begin position="1"/>
        <end position="66"/>
    </location>
</feature>
<dbReference type="Proteomes" id="UP000594454">
    <property type="component" value="Chromosome 2"/>
</dbReference>
<evidence type="ECO:0000256" key="1">
    <source>
        <dbReference type="SAM" id="MobiDB-lite"/>
    </source>
</evidence>
<accession>A0A7R8UK34</accession>
<name>A0A7R8UK34_HERIL</name>
<keyword evidence="3" id="KW-1185">Reference proteome</keyword>
<organism evidence="2 3">
    <name type="scientific">Hermetia illucens</name>
    <name type="common">Black soldier fly</name>
    <dbReference type="NCBI Taxonomy" id="343691"/>
    <lineage>
        <taxon>Eukaryota</taxon>
        <taxon>Metazoa</taxon>
        <taxon>Ecdysozoa</taxon>
        <taxon>Arthropoda</taxon>
        <taxon>Hexapoda</taxon>
        <taxon>Insecta</taxon>
        <taxon>Pterygota</taxon>
        <taxon>Neoptera</taxon>
        <taxon>Endopterygota</taxon>
        <taxon>Diptera</taxon>
        <taxon>Brachycera</taxon>
        <taxon>Stratiomyomorpha</taxon>
        <taxon>Stratiomyidae</taxon>
        <taxon>Hermetiinae</taxon>
        <taxon>Hermetia</taxon>
    </lineage>
</organism>